<dbReference type="OrthoDB" id="416130at2759"/>
<dbReference type="PROSITE" id="PS52019">
    <property type="entry name" value="PKS_MFAS_DH"/>
    <property type="match status" value="1"/>
</dbReference>
<dbReference type="Pfam" id="PF21089">
    <property type="entry name" value="PKS_DH_N"/>
    <property type="match status" value="1"/>
</dbReference>
<evidence type="ECO:0000259" key="6">
    <source>
        <dbReference type="PROSITE" id="PS52019"/>
    </source>
</evidence>
<feature type="region of interest" description="N-terminal hotdog fold" evidence="3">
    <location>
        <begin position="675"/>
        <end position="797"/>
    </location>
</feature>
<name>A0A812WGS3_SYMPI</name>
<feature type="region of interest" description="Disordered" evidence="4">
    <location>
        <begin position="989"/>
        <end position="1016"/>
    </location>
</feature>
<dbReference type="Pfam" id="PF02801">
    <property type="entry name" value="Ketoacyl-synt_C"/>
    <property type="match status" value="1"/>
</dbReference>
<comment type="caution">
    <text evidence="7">The sequence shown here is derived from an EMBL/GenBank/DDBJ whole genome shotgun (WGS) entry which is preliminary data.</text>
</comment>
<dbReference type="GO" id="GO:0004312">
    <property type="term" value="F:fatty acid synthase activity"/>
    <property type="evidence" value="ECO:0007669"/>
    <property type="project" value="TreeGrafter"/>
</dbReference>
<feature type="active site" description="Proton acceptor; for dehydratase activity" evidence="3">
    <location>
        <position position="705"/>
    </location>
</feature>
<proteinExistence type="predicted"/>
<organism evidence="7 8">
    <name type="scientific">Symbiodinium pilosum</name>
    <name type="common">Dinoflagellate</name>
    <dbReference type="NCBI Taxonomy" id="2952"/>
    <lineage>
        <taxon>Eukaryota</taxon>
        <taxon>Sar</taxon>
        <taxon>Alveolata</taxon>
        <taxon>Dinophyceae</taxon>
        <taxon>Suessiales</taxon>
        <taxon>Symbiodiniaceae</taxon>
        <taxon>Symbiodinium</taxon>
    </lineage>
</organism>
<keyword evidence="1" id="KW-0596">Phosphopantetheine</keyword>
<dbReference type="SMART" id="SM00826">
    <property type="entry name" value="PKS_DH"/>
    <property type="match status" value="1"/>
</dbReference>
<dbReference type="InterPro" id="IPR014043">
    <property type="entry name" value="Acyl_transferase_dom"/>
</dbReference>
<dbReference type="InterPro" id="IPR042104">
    <property type="entry name" value="PKS_dehydratase_sf"/>
</dbReference>
<evidence type="ECO:0000256" key="1">
    <source>
        <dbReference type="ARBA" id="ARBA00022450"/>
    </source>
</evidence>
<evidence type="ECO:0000259" key="5">
    <source>
        <dbReference type="PROSITE" id="PS52004"/>
    </source>
</evidence>
<dbReference type="Pfam" id="PF00109">
    <property type="entry name" value="ketoacyl-synt"/>
    <property type="match status" value="1"/>
</dbReference>
<keyword evidence="8" id="KW-1185">Reference proteome</keyword>
<evidence type="ECO:0000313" key="7">
    <source>
        <dbReference type="EMBL" id="CAE7684324.1"/>
    </source>
</evidence>
<dbReference type="InterPro" id="IPR016039">
    <property type="entry name" value="Thiolase-like"/>
</dbReference>
<dbReference type="InterPro" id="IPR049900">
    <property type="entry name" value="PKS_mFAS_DH"/>
</dbReference>
<dbReference type="Pfam" id="PF14765">
    <property type="entry name" value="PS-DH"/>
    <property type="match status" value="1"/>
</dbReference>
<dbReference type="InterPro" id="IPR020841">
    <property type="entry name" value="PKS_Beta-ketoAc_synthase_dom"/>
</dbReference>
<dbReference type="AlphaFoldDB" id="A0A812WGS3"/>
<dbReference type="InterPro" id="IPR016036">
    <property type="entry name" value="Malonyl_transacylase_ACP-bd"/>
</dbReference>
<dbReference type="InterPro" id="IPR016035">
    <property type="entry name" value="Acyl_Trfase/lysoPLipase"/>
</dbReference>
<dbReference type="PROSITE" id="PS52004">
    <property type="entry name" value="KS3_2"/>
    <property type="match status" value="1"/>
</dbReference>
<dbReference type="SMART" id="SM00827">
    <property type="entry name" value="PKS_AT"/>
    <property type="match status" value="1"/>
</dbReference>
<gene>
    <name evidence="7" type="primary">swnK</name>
    <name evidence="7" type="ORF">SPIL2461_LOCUS19110</name>
</gene>
<dbReference type="InterPro" id="IPR014031">
    <property type="entry name" value="Ketoacyl_synth_C"/>
</dbReference>
<evidence type="ECO:0000256" key="4">
    <source>
        <dbReference type="SAM" id="MobiDB-lite"/>
    </source>
</evidence>
<dbReference type="EMBL" id="CAJNIZ010044289">
    <property type="protein sequence ID" value="CAE7684324.1"/>
    <property type="molecule type" value="Genomic_DNA"/>
</dbReference>
<dbReference type="SUPFAM" id="SSF53901">
    <property type="entry name" value="Thiolase-like"/>
    <property type="match status" value="1"/>
</dbReference>
<protein>
    <submittedName>
        <fullName evidence="7">SwnK protein</fullName>
    </submittedName>
</protein>
<feature type="compositionally biased region" description="Polar residues" evidence="4">
    <location>
        <begin position="181"/>
        <end position="196"/>
    </location>
</feature>
<reference evidence="7" key="1">
    <citation type="submission" date="2021-02" db="EMBL/GenBank/DDBJ databases">
        <authorList>
            <person name="Dougan E. K."/>
            <person name="Rhodes N."/>
            <person name="Thang M."/>
            <person name="Chan C."/>
        </authorList>
    </citation>
    <scope>NUCLEOTIDE SEQUENCE</scope>
</reference>
<evidence type="ECO:0000256" key="2">
    <source>
        <dbReference type="ARBA" id="ARBA00022553"/>
    </source>
</evidence>
<feature type="region of interest" description="Disordered" evidence="4">
    <location>
        <begin position="179"/>
        <end position="200"/>
    </location>
</feature>
<dbReference type="InterPro" id="IPR020807">
    <property type="entry name" value="PKS_DH"/>
</dbReference>
<dbReference type="SUPFAM" id="SSF52151">
    <property type="entry name" value="FabD/lysophospholipase-like"/>
    <property type="match status" value="1"/>
</dbReference>
<feature type="domain" description="PKS/mFAS DH" evidence="6">
    <location>
        <begin position="675"/>
        <end position="961"/>
    </location>
</feature>
<dbReference type="PANTHER" id="PTHR43775:SF37">
    <property type="entry name" value="SI:DKEY-61P9.11"/>
    <property type="match status" value="1"/>
</dbReference>
<dbReference type="SUPFAM" id="SSF55048">
    <property type="entry name" value="Probable ACP-binding domain of malonyl-CoA ACP transacylase"/>
    <property type="match status" value="1"/>
</dbReference>
<dbReference type="InterPro" id="IPR014030">
    <property type="entry name" value="Ketoacyl_synth_N"/>
</dbReference>
<dbReference type="InterPro" id="IPR001227">
    <property type="entry name" value="Ac_transferase_dom_sf"/>
</dbReference>
<keyword evidence="2" id="KW-0597">Phosphoprotein</keyword>
<dbReference type="PANTHER" id="PTHR43775">
    <property type="entry name" value="FATTY ACID SYNTHASE"/>
    <property type="match status" value="1"/>
</dbReference>
<sequence length="1016" mass="108956">MSAAEAKTIDPQQRLALEMSYAACHHAGRAKQSLLGSDTGVFVGQCNNDWAKFSKERAANPYTGPGTHASISSNRISYSLGLRGASASVDTACSSSLVALDIACQKLGLGMLAALMTGVQLNLIAEPFVAFSKARMLAPDGRCKTFDASANGYVRGEGCGSALLQIAATAEDMAGPLPAIASTSTNQDGRSSTLTAPNGPAQQDAIRKALSIAELLGSQINLVECHGTGTALGDPIETGALKAVLASGRSMPVQLATVKTNIGHLEGAAGVAGKVPPNVHFAKLNPTIDLEDFAAEIPTTAQPLQGLSSFGFGGTNAHVICKRTAKVAAKRRVAFLFTGQGSQRIGMGQDLYASEESFRCALDVCAELLDPLLEKPLLDVLFKAENRELLDLTKYSQPAIFSVEYALSEMWKAMGIEPCAVLGHSVGEYAAAVAAGVLELEDAARLVAERGRLIAELCESNVGGMTACCLPYRDVLKVLSGLSEDERKQVSVAAVNGPKMTVISGRKDLVKQVVESTGAGNKELNVSHAFHSPLMAPMLESFRKEVASAKLSAPKVRFLSTVTGKEESDAFTNPDYWVRHVSQAVRFADGMAALEGVTQEAPEAYLEVGPEPTLVKMGKRCASGPASSKEWPWLHSIEPGQGEGNTVASALSQLQGALAALQYKRQPFPWRDAGPRLLRKRSEGPNEVLFDCPVRGDIFQVSAEHVVYNEIVIPGVVFVEMAMEAARAHLGPEAQLRDIQMVWPFVVPKDGDTDSKQMMMRLAIIGNKRFELRSQGPGDDAWTVHCEGRVEASGGGSKAAASIDPELTIEACAKRCPEQVDPAKLYPLVDSTGLWLGPKFQVCHDMCRNPDEISCRMQLNSDVPNQGYIIHPSLFDGTIHAVCATMFDQDPPFLKIFAGVGKVMVVTNEAPKDQAVILHLRIDEKTDQQQIFTCQVFSEAGTLLWRLEDVIFRKVLPEQIQKALAATKAKDAVSFFETKWKELPEVDADSSLLPSKDSHPSCCQSFPRPPGHSARS</sequence>
<feature type="domain" description="Ketosynthase family 3 (KS3)" evidence="5">
    <location>
        <begin position="1"/>
        <end position="323"/>
    </location>
</feature>
<feature type="active site" description="Proton donor; for dehydratase activity" evidence="3">
    <location>
        <position position="876"/>
    </location>
</feature>
<dbReference type="Pfam" id="PF00698">
    <property type="entry name" value="Acyl_transf_1"/>
    <property type="match status" value="1"/>
</dbReference>
<dbReference type="InterPro" id="IPR049551">
    <property type="entry name" value="PKS_DH_C"/>
</dbReference>
<dbReference type="SMART" id="SM00825">
    <property type="entry name" value="PKS_KS"/>
    <property type="match status" value="1"/>
</dbReference>
<feature type="region of interest" description="C-terminal hotdog fold" evidence="3">
    <location>
        <begin position="817"/>
        <end position="961"/>
    </location>
</feature>
<dbReference type="Gene3D" id="3.40.47.10">
    <property type="match status" value="1"/>
</dbReference>
<dbReference type="Gene3D" id="3.40.366.10">
    <property type="entry name" value="Malonyl-Coenzyme A Acyl Carrier Protein, domain 2"/>
    <property type="match status" value="1"/>
</dbReference>
<dbReference type="CDD" id="cd00833">
    <property type="entry name" value="PKS"/>
    <property type="match status" value="1"/>
</dbReference>
<dbReference type="InterPro" id="IPR049552">
    <property type="entry name" value="PKS_DH_N"/>
</dbReference>
<evidence type="ECO:0000256" key="3">
    <source>
        <dbReference type="PROSITE-ProRule" id="PRU01363"/>
    </source>
</evidence>
<accession>A0A812WGS3</accession>
<evidence type="ECO:0000313" key="8">
    <source>
        <dbReference type="Proteomes" id="UP000649617"/>
    </source>
</evidence>
<dbReference type="Gene3D" id="3.10.129.110">
    <property type="entry name" value="Polyketide synthase dehydratase"/>
    <property type="match status" value="1"/>
</dbReference>
<dbReference type="Proteomes" id="UP000649617">
    <property type="component" value="Unassembled WGS sequence"/>
</dbReference>
<dbReference type="InterPro" id="IPR050091">
    <property type="entry name" value="PKS_NRPS_Biosynth_Enz"/>
</dbReference>
<dbReference type="GO" id="GO:0006633">
    <property type="term" value="P:fatty acid biosynthetic process"/>
    <property type="evidence" value="ECO:0007669"/>
    <property type="project" value="TreeGrafter"/>
</dbReference>